<evidence type="ECO:0000313" key="1">
    <source>
        <dbReference type="EMBL" id="MED6241786.1"/>
    </source>
</evidence>
<gene>
    <name evidence="1" type="ORF">ATANTOWER_026828</name>
</gene>
<sequence>MSFSWQGAPQKHPASSDNWRKLFADKWDLVLGLSSIYWWVLLAEGVQYHGGFLLHASTAEWITLQGAKGIWSRSSAVKQRLETSEKSGHRTADGGKILQETGGMQCIRYKVHFTCSQGHFIGLV</sequence>
<name>A0ABU7AVK6_9TELE</name>
<dbReference type="Proteomes" id="UP001345963">
    <property type="component" value="Unassembled WGS sequence"/>
</dbReference>
<reference evidence="1 2" key="1">
    <citation type="submission" date="2021-07" db="EMBL/GenBank/DDBJ databases">
        <authorList>
            <person name="Palmer J.M."/>
        </authorList>
    </citation>
    <scope>NUCLEOTIDE SEQUENCE [LARGE SCALE GENOMIC DNA]</scope>
    <source>
        <strain evidence="1 2">AT_MEX2019</strain>
        <tissue evidence="1">Muscle</tissue>
    </source>
</reference>
<protein>
    <submittedName>
        <fullName evidence="1">Uncharacterized protein</fullName>
    </submittedName>
</protein>
<keyword evidence="2" id="KW-1185">Reference proteome</keyword>
<organism evidence="1 2">
    <name type="scientific">Ataeniobius toweri</name>
    <dbReference type="NCBI Taxonomy" id="208326"/>
    <lineage>
        <taxon>Eukaryota</taxon>
        <taxon>Metazoa</taxon>
        <taxon>Chordata</taxon>
        <taxon>Craniata</taxon>
        <taxon>Vertebrata</taxon>
        <taxon>Euteleostomi</taxon>
        <taxon>Actinopterygii</taxon>
        <taxon>Neopterygii</taxon>
        <taxon>Teleostei</taxon>
        <taxon>Neoteleostei</taxon>
        <taxon>Acanthomorphata</taxon>
        <taxon>Ovalentaria</taxon>
        <taxon>Atherinomorphae</taxon>
        <taxon>Cyprinodontiformes</taxon>
        <taxon>Goodeidae</taxon>
        <taxon>Ataeniobius</taxon>
    </lineage>
</organism>
<comment type="caution">
    <text evidence="1">The sequence shown here is derived from an EMBL/GenBank/DDBJ whole genome shotgun (WGS) entry which is preliminary data.</text>
</comment>
<proteinExistence type="predicted"/>
<dbReference type="EMBL" id="JAHUTI010030146">
    <property type="protein sequence ID" value="MED6241786.1"/>
    <property type="molecule type" value="Genomic_DNA"/>
</dbReference>
<evidence type="ECO:0000313" key="2">
    <source>
        <dbReference type="Proteomes" id="UP001345963"/>
    </source>
</evidence>
<accession>A0ABU7AVK6</accession>